<gene>
    <name evidence="1" type="ORF">TVY486_0906920</name>
</gene>
<protein>
    <submittedName>
        <fullName evidence="1">Uncharacterized protein</fullName>
    </submittedName>
</protein>
<sequence length="120" mass="13168">MGHELVPAPQPYGTAWLTAQRHAIISESTPHVIAAVHTSPSARLKSLLSSCSLKALSACPWLCCIPQVSAHTFGLMPRETRRNPNYIPPLSDASPQMKPTNLVVVHAYSKKHTPYHHMPT</sequence>
<name>G0U3L4_TRYVY</name>
<evidence type="ECO:0000313" key="1">
    <source>
        <dbReference type="EMBL" id="CCC50871.1"/>
    </source>
</evidence>
<accession>G0U3L4</accession>
<dbReference type="EMBL" id="HE573025">
    <property type="protein sequence ID" value="CCC50871.1"/>
    <property type="molecule type" value="Genomic_DNA"/>
</dbReference>
<proteinExistence type="predicted"/>
<dbReference type="AlphaFoldDB" id="G0U3L4"/>
<organism evidence="1">
    <name type="scientific">Trypanosoma vivax (strain Y486)</name>
    <dbReference type="NCBI Taxonomy" id="1055687"/>
    <lineage>
        <taxon>Eukaryota</taxon>
        <taxon>Discoba</taxon>
        <taxon>Euglenozoa</taxon>
        <taxon>Kinetoplastea</taxon>
        <taxon>Metakinetoplastina</taxon>
        <taxon>Trypanosomatida</taxon>
        <taxon>Trypanosomatidae</taxon>
        <taxon>Trypanosoma</taxon>
        <taxon>Duttonella</taxon>
    </lineage>
</organism>
<reference evidence="1" key="1">
    <citation type="journal article" date="2012" name="Proc. Natl. Acad. Sci. U.S.A.">
        <title>Antigenic diversity is generated by distinct evolutionary mechanisms in African trypanosome species.</title>
        <authorList>
            <person name="Jackson A.P."/>
            <person name="Berry A."/>
            <person name="Aslett M."/>
            <person name="Allison H.C."/>
            <person name="Burton P."/>
            <person name="Vavrova-Anderson J."/>
            <person name="Brown R."/>
            <person name="Browne H."/>
            <person name="Corton N."/>
            <person name="Hauser H."/>
            <person name="Gamble J."/>
            <person name="Gilderthorp R."/>
            <person name="Marcello L."/>
            <person name="McQuillan J."/>
            <person name="Otto T.D."/>
            <person name="Quail M.A."/>
            <person name="Sanders M.J."/>
            <person name="van Tonder A."/>
            <person name="Ginger M.L."/>
            <person name="Field M.C."/>
            <person name="Barry J.D."/>
            <person name="Hertz-Fowler C."/>
            <person name="Berriman M."/>
        </authorList>
    </citation>
    <scope>NUCLEOTIDE SEQUENCE</scope>
    <source>
        <strain evidence="1">Y486</strain>
    </source>
</reference>